<dbReference type="InterPro" id="IPR050789">
    <property type="entry name" value="Diverse_Enzym_Activities"/>
</dbReference>
<accession>A0A381QXV6</accession>
<reference evidence="2" key="1">
    <citation type="submission" date="2018-05" db="EMBL/GenBank/DDBJ databases">
        <authorList>
            <person name="Lanie J.A."/>
            <person name="Ng W.-L."/>
            <person name="Kazmierczak K.M."/>
            <person name="Andrzejewski T.M."/>
            <person name="Davidsen T.M."/>
            <person name="Wayne K.J."/>
            <person name="Tettelin H."/>
            <person name="Glass J.I."/>
            <person name="Rusch D."/>
            <person name="Podicherti R."/>
            <person name="Tsui H.-C.T."/>
            <person name="Winkler M.E."/>
        </authorList>
    </citation>
    <scope>NUCLEOTIDE SEQUENCE</scope>
</reference>
<proteinExistence type="predicted"/>
<protein>
    <recommendedName>
        <fullName evidence="1">Beta-lactamase-related domain-containing protein</fullName>
    </recommendedName>
</protein>
<dbReference type="PANTHER" id="PTHR43283">
    <property type="entry name" value="BETA-LACTAMASE-RELATED"/>
    <property type="match status" value="1"/>
</dbReference>
<dbReference type="InterPro" id="IPR012338">
    <property type="entry name" value="Beta-lactam/transpept-like"/>
</dbReference>
<dbReference type="SUPFAM" id="SSF56601">
    <property type="entry name" value="beta-lactamase/transpeptidase-like"/>
    <property type="match status" value="1"/>
</dbReference>
<dbReference type="PANTHER" id="PTHR43283:SF3">
    <property type="entry name" value="BETA-LACTAMASE FAMILY PROTEIN (AFU_ORTHOLOGUE AFUA_5G07500)"/>
    <property type="match status" value="1"/>
</dbReference>
<evidence type="ECO:0000313" key="2">
    <source>
        <dbReference type="EMBL" id="SUZ83814.1"/>
    </source>
</evidence>
<dbReference type="InterPro" id="IPR001466">
    <property type="entry name" value="Beta-lactam-related"/>
</dbReference>
<dbReference type="Pfam" id="PF00144">
    <property type="entry name" value="Beta-lactamase"/>
    <property type="match status" value="1"/>
</dbReference>
<feature type="domain" description="Beta-lactamase-related" evidence="1">
    <location>
        <begin position="56"/>
        <end position="409"/>
    </location>
</feature>
<dbReference type="AlphaFoldDB" id="A0A381QXV6"/>
<organism evidence="2">
    <name type="scientific">marine metagenome</name>
    <dbReference type="NCBI Taxonomy" id="408172"/>
    <lineage>
        <taxon>unclassified sequences</taxon>
        <taxon>metagenomes</taxon>
        <taxon>ecological metagenomes</taxon>
    </lineage>
</organism>
<sequence length="445" mass="48986">MMTKKNTSRLGLRQSVGVLGLAVVVVATSSGPRAAVDLPMAEPESVGMSSERLQRVDEYFQRFVDDNQIVGAVTLIARKGQVVHHTALGWKYKEENISMSTDTIFGLASMTKPIVSTALMMLFEEGRFRLDDPISDWIPEYADHMVRISDGPRQRQVREDRPVTIRHVLTHTSGLTLNVAGAGLSEADRRWVTNDGEPFVTLGERVARAAKIPGAFHPGDHWQYGASTDYVAVLVEKISGMSIDAFLKERIFEPLGMLDTFYNVPRDKVDRVAAVYRPNDDFRAELSRAPAFQEPTTYFRGTAGLSSTAADYFRFAQMVANGGEFDGVRLLGRMTVDLMISNNIGTGKDVYIRGPGYGFGLGFGVLLDPTQSFDTLSPGSYGWGGAFGTLYWADPVEDLIGLMFIQLSGHGPLNIRQRFTNVVTQAVVDSVADQRPTVQGYAIPR</sequence>
<dbReference type="EMBL" id="UINC01001568">
    <property type="protein sequence ID" value="SUZ83814.1"/>
    <property type="molecule type" value="Genomic_DNA"/>
</dbReference>
<dbReference type="Gene3D" id="3.40.710.10">
    <property type="entry name" value="DD-peptidase/beta-lactamase superfamily"/>
    <property type="match status" value="1"/>
</dbReference>
<name>A0A381QXV6_9ZZZZ</name>
<gene>
    <name evidence="2" type="ORF">METZ01_LOCUS36668</name>
</gene>
<evidence type="ECO:0000259" key="1">
    <source>
        <dbReference type="Pfam" id="PF00144"/>
    </source>
</evidence>